<keyword evidence="5 10" id="KW-0472">Membrane</keyword>
<dbReference type="InterPro" id="IPR013783">
    <property type="entry name" value="Ig-like_fold"/>
</dbReference>
<dbReference type="SMART" id="SM00408">
    <property type="entry name" value="IGc2"/>
    <property type="match status" value="2"/>
</dbReference>
<keyword evidence="7" id="KW-0325">Glycoprotein</keyword>
<keyword evidence="8" id="KW-0393">Immunoglobulin domain</keyword>
<reference evidence="12" key="1">
    <citation type="submission" date="2015-01" db="EMBL/GenBank/DDBJ databases">
        <title>Transcriptome Assembly of Fopius arisanus.</title>
        <authorList>
            <person name="Geib S."/>
        </authorList>
    </citation>
    <scope>NUCLEOTIDE SEQUENCE</scope>
</reference>
<accession>A0A0C9PP11</accession>
<evidence type="ECO:0000259" key="11">
    <source>
        <dbReference type="PROSITE" id="PS50835"/>
    </source>
</evidence>
<feature type="domain" description="Ig-like" evidence="11">
    <location>
        <begin position="238"/>
        <end position="336"/>
    </location>
</feature>
<evidence type="ECO:0000256" key="1">
    <source>
        <dbReference type="ARBA" id="ARBA00004236"/>
    </source>
</evidence>
<evidence type="ECO:0000256" key="5">
    <source>
        <dbReference type="ARBA" id="ARBA00023136"/>
    </source>
</evidence>
<dbReference type="InterPro" id="IPR051170">
    <property type="entry name" value="Neural/epithelial_adhesion"/>
</dbReference>
<gene>
    <name evidence="12" type="primary">CEPU1_1</name>
    <name evidence="12" type="ORF">g.28965</name>
</gene>
<keyword evidence="10" id="KW-0812">Transmembrane</keyword>
<proteinExistence type="predicted"/>
<feature type="domain" description="Ig-like" evidence="11">
    <location>
        <begin position="142"/>
        <end position="227"/>
    </location>
</feature>
<evidence type="ECO:0000256" key="9">
    <source>
        <dbReference type="SAM" id="MobiDB-lite"/>
    </source>
</evidence>
<evidence type="ECO:0000256" key="2">
    <source>
        <dbReference type="ARBA" id="ARBA00022475"/>
    </source>
</evidence>
<dbReference type="InterPro" id="IPR003598">
    <property type="entry name" value="Ig_sub2"/>
</dbReference>
<dbReference type="Gene3D" id="2.60.40.10">
    <property type="entry name" value="Immunoglobulins"/>
    <property type="match status" value="3"/>
</dbReference>
<dbReference type="EMBL" id="GBYB01002898">
    <property type="protein sequence ID" value="JAG72665.1"/>
    <property type="molecule type" value="Transcribed_RNA"/>
</dbReference>
<dbReference type="FunFam" id="2.60.40.10:FF:000328">
    <property type="entry name" value="CLUMA_CG000981, isoform A"/>
    <property type="match status" value="1"/>
</dbReference>
<sequence length="452" mass="50562">MFSLCLGNFHFIFNPQVASLVATLFREDHLATTPLLLELREKFAQSLTPRVFVLNQKKMEKPGKNWIDKKVAWLQVNTQTILTIAIHVITKNHRIAVTHSDHRVWYLHIKDVKESDEGDYMCQINTDPMLSQVGRLKVVVPPDILDYPTSTDMVVREGNNVSLRCAANGSPTPNITWKRESTEKIALSTDEKVSSVNGSFLNITKVNRLHMGAYLCIASNGVPPTVSKRIMLIVHFPPMIMIYNQLLGAEEGSQATLECHFEAFPKSINYWTRENRDDIISSGEKYDVSISDNLHVDAYKVHMNLTIKEIAPDDYGFYKCISKNSLGTTDGSIKLYRIDRPTTTPTTTTTTTTPLSTVTVDNKTKARPKPPPTIATNFNEIIDTSKSVANEKRGAQLVEGPNTNAKTGRKINDAGIQPDKTAQSMSSRNSAILSFMSSNVLVFVIIFIAMLW</sequence>
<dbReference type="AlphaFoldDB" id="A0A0C9PP11"/>
<evidence type="ECO:0000256" key="3">
    <source>
        <dbReference type="ARBA" id="ARBA00022729"/>
    </source>
</evidence>
<evidence type="ECO:0000256" key="4">
    <source>
        <dbReference type="ARBA" id="ARBA00022737"/>
    </source>
</evidence>
<protein>
    <submittedName>
        <fullName evidence="12">CEPU1_1 protein</fullName>
    </submittedName>
</protein>
<evidence type="ECO:0000256" key="7">
    <source>
        <dbReference type="ARBA" id="ARBA00023180"/>
    </source>
</evidence>
<dbReference type="PROSITE" id="PS50835">
    <property type="entry name" value="IG_LIKE"/>
    <property type="match status" value="2"/>
</dbReference>
<dbReference type="GO" id="GO:0005886">
    <property type="term" value="C:plasma membrane"/>
    <property type="evidence" value="ECO:0007669"/>
    <property type="project" value="UniProtKB-SubCell"/>
</dbReference>
<dbReference type="InterPro" id="IPR036179">
    <property type="entry name" value="Ig-like_dom_sf"/>
</dbReference>
<name>A0A0C9PP11_9HYME</name>
<keyword evidence="6" id="KW-1015">Disulfide bond</keyword>
<keyword evidence="3" id="KW-0732">Signal</keyword>
<dbReference type="PANTHER" id="PTHR12231">
    <property type="entry name" value="CTX-RELATED TYPE I TRANSMEMBRANE PROTEIN"/>
    <property type="match status" value="1"/>
</dbReference>
<keyword evidence="4" id="KW-0677">Repeat</keyword>
<evidence type="ECO:0000256" key="8">
    <source>
        <dbReference type="ARBA" id="ARBA00023319"/>
    </source>
</evidence>
<evidence type="ECO:0000256" key="6">
    <source>
        <dbReference type="ARBA" id="ARBA00023157"/>
    </source>
</evidence>
<organism evidence="12">
    <name type="scientific">Fopius arisanus</name>
    <dbReference type="NCBI Taxonomy" id="64838"/>
    <lineage>
        <taxon>Eukaryota</taxon>
        <taxon>Metazoa</taxon>
        <taxon>Ecdysozoa</taxon>
        <taxon>Arthropoda</taxon>
        <taxon>Hexapoda</taxon>
        <taxon>Insecta</taxon>
        <taxon>Pterygota</taxon>
        <taxon>Neoptera</taxon>
        <taxon>Endopterygota</taxon>
        <taxon>Hymenoptera</taxon>
        <taxon>Apocrita</taxon>
        <taxon>Ichneumonoidea</taxon>
        <taxon>Braconidae</taxon>
        <taxon>Opiinae</taxon>
        <taxon>Fopius</taxon>
    </lineage>
</organism>
<evidence type="ECO:0000313" key="12">
    <source>
        <dbReference type="EMBL" id="JAG72665.1"/>
    </source>
</evidence>
<evidence type="ECO:0000256" key="10">
    <source>
        <dbReference type="SAM" id="Phobius"/>
    </source>
</evidence>
<dbReference type="SMART" id="SM00409">
    <property type="entry name" value="IG"/>
    <property type="match status" value="3"/>
</dbReference>
<comment type="subcellular location">
    <subcellularLocation>
        <location evidence="1">Cell membrane</location>
    </subcellularLocation>
</comment>
<dbReference type="PANTHER" id="PTHR12231:SF272">
    <property type="entry name" value="DPR-INTERACTING PROTEIN THETA"/>
    <property type="match status" value="1"/>
</dbReference>
<dbReference type="SUPFAM" id="SSF48726">
    <property type="entry name" value="Immunoglobulin"/>
    <property type="match status" value="3"/>
</dbReference>
<keyword evidence="10" id="KW-1133">Transmembrane helix</keyword>
<dbReference type="GO" id="GO:0043005">
    <property type="term" value="C:neuron projection"/>
    <property type="evidence" value="ECO:0007669"/>
    <property type="project" value="TreeGrafter"/>
</dbReference>
<dbReference type="InterPro" id="IPR007110">
    <property type="entry name" value="Ig-like_dom"/>
</dbReference>
<keyword evidence="2" id="KW-1003">Cell membrane</keyword>
<dbReference type="Pfam" id="PF13927">
    <property type="entry name" value="Ig_3"/>
    <property type="match status" value="2"/>
</dbReference>
<dbReference type="InterPro" id="IPR003599">
    <property type="entry name" value="Ig_sub"/>
</dbReference>
<feature type="transmembrane region" description="Helical" evidence="10">
    <location>
        <begin position="431"/>
        <end position="451"/>
    </location>
</feature>
<feature type="region of interest" description="Disordered" evidence="9">
    <location>
        <begin position="399"/>
        <end position="422"/>
    </location>
</feature>